<dbReference type="PANTHER" id="PTHR47338">
    <property type="entry name" value="ZN(II)2CYS6 TRANSCRIPTION FACTOR (EUROFUNG)-RELATED"/>
    <property type="match status" value="1"/>
</dbReference>
<proteinExistence type="predicted"/>
<dbReference type="GO" id="GO:0006351">
    <property type="term" value="P:DNA-templated transcription"/>
    <property type="evidence" value="ECO:0007669"/>
    <property type="project" value="InterPro"/>
</dbReference>
<evidence type="ECO:0000259" key="8">
    <source>
        <dbReference type="PROSITE" id="PS50048"/>
    </source>
</evidence>
<dbReference type="SMART" id="SM00906">
    <property type="entry name" value="Fungal_trans"/>
    <property type="match status" value="1"/>
</dbReference>
<name>A0A0B4G5S1_METGA</name>
<dbReference type="GO" id="GO:0008270">
    <property type="term" value="F:zinc ion binding"/>
    <property type="evidence" value="ECO:0007669"/>
    <property type="project" value="InterPro"/>
</dbReference>
<dbReference type="InterPro" id="IPR050815">
    <property type="entry name" value="TF_fung"/>
</dbReference>
<dbReference type="CDD" id="cd00067">
    <property type="entry name" value="GAL4"/>
    <property type="match status" value="1"/>
</dbReference>
<dbReference type="PROSITE" id="PS00463">
    <property type="entry name" value="ZN2_CY6_FUNGAL_1"/>
    <property type="match status" value="1"/>
</dbReference>
<evidence type="ECO:0000256" key="1">
    <source>
        <dbReference type="ARBA" id="ARBA00004123"/>
    </source>
</evidence>
<dbReference type="GO" id="GO:0000981">
    <property type="term" value="F:DNA-binding transcription factor activity, RNA polymerase II-specific"/>
    <property type="evidence" value="ECO:0007669"/>
    <property type="project" value="InterPro"/>
</dbReference>
<accession>A0A0B4G5S1</accession>
<dbReference type="InterPro" id="IPR001138">
    <property type="entry name" value="Zn2Cys6_DnaBD"/>
</dbReference>
<dbReference type="Gene3D" id="4.10.240.10">
    <property type="entry name" value="Zn(2)-C6 fungal-type DNA-binding domain"/>
    <property type="match status" value="1"/>
</dbReference>
<keyword evidence="4" id="KW-0238">DNA-binding</keyword>
<keyword evidence="6" id="KW-0539">Nucleus</keyword>
<dbReference type="InterPro" id="IPR036864">
    <property type="entry name" value="Zn2-C6_fun-type_DNA-bd_sf"/>
</dbReference>
<evidence type="ECO:0000256" key="6">
    <source>
        <dbReference type="ARBA" id="ARBA00023242"/>
    </source>
</evidence>
<evidence type="ECO:0000256" key="3">
    <source>
        <dbReference type="ARBA" id="ARBA00023015"/>
    </source>
</evidence>
<dbReference type="CDD" id="cd12148">
    <property type="entry name" value="fungal_TF_MHR"/>
    <property type="match status" value="1"/>
</dbReference>
<evidence type="ECO:0000256" key="7">
    <source>
        <dbReference type="SAM" id="MobiDB-lite"/>
    </source>
</evidence>
<dbReference type="SUPFAM" id="SSF57701">
    <property type="entry name" value="Zn2/Cys6 DNA-binding domain"/>
    <property type="match status" value="1"/>
</dbReference>
<evidence type="ECO:0000313" key="9">
    <source>
        <dbReference type="EMBL" id="KID81975.1"/>
    </source>
</evidence>
<protein>
    <submittedName>
        <fullName evidence="9">Citrinin biosynthesis transcriptional activator CtnR</fullName>
    </submittedName>
</protein>
<sequence length="573" mass="62474">MGNSAPAENDSQTSASGKKRSRQNPGPACQQCRLRKLRCNRQTPCNGCADAGLPCHVDTSPPQRGPKKGHLKVLRSRIAAIENHIGIQATDGSAWGDGAGARVTANADSEDDEDDSHESDEPPKLYGGSQDPFSDGGVSSFMGNITPTEMMCPTDEGLGDLDALGLQMFLPLLGCPGSAVASPPVGTMLTRAMSNPLGASNSDTMSSLMRADLDQLYFDRVHVFMPMIQPHRFFQRSRDSSAGPFHKCLQRAMWAVAGAMSSSFRHLCDGLYRETLERLHSLEKSSAGITSQGGKEGETALLDQAQTWILVATFELMCLGECSFQQAWTSAGRAIRLVQLMHLGDKDADGSLEVLGDGDEHNDVLVEREERRRTFWMTFCLDRLACAIEGLPMTLTDKASSLTTTRLPCPEDAFLNGTPIVMPLLSHLLASESTMPAPPVSPLVECIVFIALWGRVLGHYQSAAQQRICGGIGPDFSDRHLRLDNLISRRIWLFQQTYRPSSVQADATLLFASMIMQAVVLSLAKGTDTLPTGVVSSHRQKAHDAGRDINRFADMLKTYIRLLKYLSRYAVTL</sequence>
<feature type="region of interest" description="Disordered" evidence="7">
    <location>
        <begin position="1"/>
        <end position="29"/>
    </location>
</feature>
<dbReference type="Proteomes" id="UP000031192">
    <property type="component" value="Unassembled WGS sequence"/>
</dbReference>
<keyword evidence="2" id="KW-0479">Metal-binding</keyword>
<evidence type="ECO:0000256" key="2">
    <source>
        <dbReference type="ARBA" id="ARBA00022723"/>
    </source>
</evidence>
<keyword evidence="3" id="KW-0805">Transcription regulation</keyword>
<dbReference type="PANTHER" id="PTHR47338:SF3">
    <property type="entry name" value="C6 FINGER DOMAIN TRANSCRIPTION FACTOR DBAA-RELATED"/>
    <property type="match status" value="1"/>
</dbReference>
<keyword evidence="5" id="KW-0804">Transcription</keyword>
<dbReference type="Pfam" id="PF04082">
    <property type="entry name" value="Fungal_trans"/>
    <property type="match status" value="1"/>
</dbReference>
<dbReference type="InterPro" id="IPR007219">
    <property type="entry name" value="XnlR_reg_dom"/>
</dbReference>
<comment type="caution">
    <text evidence="9">The sequence shown here is derived from an EMBL/GenBank/DDBJ whole genome shotgun (WGS) entry which is preliminary data.</text>
</comment>
<keyword evidence="10" id="KW-1185">Reference proteome</keyword>
<dbReference type="GO" id="GO:0005634">
    <property type="term" value="C:nucleus"/>
    <property type="evidence" value="ECO:0007669"/>
    <property type="project" value="UniProtKB-SubCell"/>
</dbReference>
<reference evidence="9 10" key="1">
    <citation type="journal article" date="2014" name="Proc. Natl. Acad. Sci. U.S.A.">
        <title>Trajectory and genomic determinants of fungal-pathogen speciation and host adaptation.</title>
        <authorList>
            <person name="Hu X."/>
            <person name="Xiao G."/>
            <person name="Zheng P."/>
            <person name="Shang Y."/>
            <person name="Su Y."/>
            <person name="Zhang X."/>
            <person name="Liu X."/>
            <person name="Zhan S."/>
            <person name="St Leger R.J."/>
            <person name="Wang C."/>
        </authorList>
    </citation>
    <scope>NUCLEOTIDE SEQUENCE [LARGE SCALE GENOMIC DNA]</scope>
    <source>
        <strain evidence="9 10">ARSEF 977</strain>
    </source>
</reference>
<evidence type="ECO:0000313" key="10">
    <source>
        <dbReference type="Proteomes" id="UP000031192"/>
    </source>
</evidence>
<dbReference type="PROSITE" id="PS50048">
    <property type="entry name" value="ZN2_CY6_FUNGAL_2"/>
    <property type="match status" value="1"/>
</dbReference>
<dbReference type="AlphaFoldDB" id="A0A0B4G5S1"/>
<dbReference type="EMBL" id="AZNH01000109">
    <property type="protein sequence ID" value="KID81975.1"/>
    <property type="molecule type" value="Genomic_DNA"/>
</dbReference>
<feature type="compositionally biased region" description="Acidic residues" evidence="7">
    <location>
        <begin position="108"/>
        <end position="118"/>
    </location>
</feature>
<comment type="subcellular location">
    <subcellularLocation>
        <location evidence="1">Nucleus</location>
    </subcellularLocation>
</comment>
<dbReference type="GO" id="GO:0003677">
    <property type="term" value="F:DNA binding"/>
    <property type="evidence" value="ECO:0007669"/>
    <property type="project" value="UniProtKB-KW"/>
</dbReference>
<dbReference type="HOGENOM" id="CLU_011017_3_1_1"/>
<feature type="region of interest" description="Disordered" evidence="7">
    <location>
        <begin position="91"/>
        <end position="140"/>
    </location>
</feature>
<organism evidence="9 10">
    <name type="scientific">Metarhizium guizhouense (strain ARSEF 977)</name>
    <dbReference type="NCBI Taxonomy" id="1276136"/>
    <lineage>
        <taxon>Eukaryota</taxon>
        <taxon>Fungi</taxon>
        <taxon>Dikarya</taxon>
        <taxon>Ascomycota</taxon>
        <taxon>Pezizomycotina</taxon>
        <taxon>Sordariomycetes</taxon>
        <taxon>Hypocreomycetidae</taxon>
        <taxon>Hypocreales</taxon>
        <taxon>Clavicipitaceae</taxon>
        <taxon>Metarhizium</taxon>
    </lineage>
</organism>
<gene>
    <name evidence="9" type="ORF">MGU_10702</name>
</gene>
<dbReference type="Pfam" id="PF00172">
    <property type="entry name" value="Zn_clus"/>
    <property type="match status" value="1"/>
</dbReference>
<dbReference type="SMART" id="SM00066">
    <property type="entry name" value="GAL4"/>
    <property type="match status" value="1"/>
</dbReference>
<evidence type="ECO:0000256" key="5">
    <source>
        <dbReference type="ARBA" id="ARBA00023163"/>
    </source>
</evidence>
<feature type="domain" description="Zn(2)-C6 fungal-type" evidence="8">
    <location>
        <begin position="28"/>
        <end position="57"/>
    </location>
</feature>
<evidence type="ECO:0000256" key="4">
    <source>
        <dbReference type="ARBA" id="ARBA00023125"/>
    </source>
</evidence>